<gene>
    <name evidence="2" type="ORF">PoB_006091300</name>
</gene>
<dbReference type="EMBL" id="BLXT01006896">
    <property type="protein sequence ID" value="GFO34408.1"/>
    <property type="molecule type" value="Genomic_DNA"/>
</dbReference>
<proteinExistence type="predicted"/>
<comment type="caution">
    <text evidence="2">The sequence shown here is derived from an EMBL/GenBank/DDBJ whole genome shotgun (WGS) entry which is preliminary data.</text>
</comment>
<dbReference type="AlphaFoldDB" id="A0AAV4CR65"/>
<dbReference type="Proteomes" id="UP000735302">
    <property type="component" value="Unassembled WGS sequence"/>
</dbReference>
<feature type="region of interest" description="Disordered" evidence="1">
    <location>
        <begin position="1"/>
        <end position="37"/>
    </location>
</feature>
<protein>
    <submittedName>
        <fullName evidence="2">Uncharacterized protein</fullName>
    </submittedName>
</protein>
<evidence type="ECO:0000256" key="1">
    <source>
        <dbReference type="SAM" id="MobiDB-lite"/>
    </source>
</evidence>
<organism evidence="2 3">
    <name type="scientific">Plakobranchus ocellatus</name>
    <dbReference type="NCBI Taxonomy" id="259542"/>
    <lineage>
        <taxon>Eukaryota</taxon>
        <taxon>Metazoa</taxon>
        <taxon>Spiralia</taxon>
        <taxon>Lophotrochozoa</taxon>
        <taxon>Mollusca</taxon>
        <taxon>Gastropoda</taxon>
        <taxon>Heterobranchia</taxon>
        <taxon>Euthyneura</taxon>
        <taxon>Panpulmonata</taxon>
        <taxon>Sacoglossa</taxon>
        <taxon>Placobranchoidea</taxon>
        <taxon>Plakobranchidae</taxon>
        <taxon>Plakobranchus</taxon>
    </lineage>
</organism>
<keyword evidence="3" id="KW-1185">Reference proteome</keyword>
<name>A0AAV4CR65_9GAST</name>
<accession>A0AAV4CR65</accession>
<evidence type="ECO:0000313" key="2">
    <source>
        <dbReference type="EMBL" id="GFO34408.1"/>
    </source>
</evidence>
<evidence type="ECO:0000313" key="3">
    <source>
        <dbReference type="Proteomes" id="UP000735302"/>
    </source>
</evidence>
<reference evidence="2 3" key="1">
    <citation type="journal article" date="2021" name="Elife">
        <title>Chloroplast acquisition without the gene transfer in kleptoplastic sea slugs, Plakobranchus ocellatus.</title>
        <authorList>
            <person name="Maeda T."/>
            <person name="Takahashi S."/>
            <person name="Yoshida T."/>
            <person name="Shimamura S."/>
            <person name="Takaki Y."/>
            <person name="Nagai Y."/>
            <person name="Toyoda A."/>
            <person name="Suzuki Y."/>
            <person name="Arimoto A."/>
            <person name="Ishii H."/>
            <person name="Satoh N."/>
            <person name="Nishiyama T."/>
            <person name="Hasebe M."/>
            <person name="Maruyama T."/>
            <person name="Minagawa J."/>
            <person name="Obokata J."/>
            <person name="Shigenobu S."/>
        </authorList>
    </citation>
    <scope>NUCLEOTIDE SEQUENCE [LARGE SCALE GENOMIC DNA]</scope>
</reference>
<sequence length="74" mass="8310">MGWCPGLTQRRMDMRKAESDDDDDDDQSYPCASGYTQNCHGNAQREVVRSLSGLLDLLENLGGHHDNSQFLNHS</sequence>